<evidence type="ECO:0000313" key="2">
    <source>
        <dbReference type="EMBL" id="CCH79055.1"/>
    </source>
</evidence>
<name>A0A077M4K5_9MICO</name>
<dbReference type="EMBL" id="CAJB01000334">
    <property type="protein sequence ID" value="CCH79055.1"/>
    <property type="molecule type" value="Genomic_DNA"/>
</dbReference>
<comment type="caution">
    <text evidence="2">The sequence shown here is derived from an EMBL/GenBank/DDBJ whole genome shotgun (WGS) entry which is preliminary data.</text>
</comment>
<feature type="region of interest" description="Disordered" evidence="1">
    <location>
        <begin position="37"/>
        <end position="75"/>
    </location>
</feature>
<dbReference type="Proteomes" id="UP000035721">
    <property type="component" value="Unassembled WGS sequence"/>
</dbReference>
<feature type="compositionally biased region" description="Basic and acidic residues" evidence="1">
    <location>
        <begin position="54"/>
        <end position="63"/>
    </location>
</feature>
<evidence type="ECO:0000256" key="1">
    <source>
        <dbReference type="SAM" id="MobiDB-lite"/>
    </source>
</evidence>
<sequence length="75" mass="8501">MPLLSPRRFTTPSPWSRNTGFYGLASDRCKAFGKGQADHCQRFPSNSRLNAESLSRRVGRESHPPQGRKARMRTP</sequence>
<feature type="compositionally biased region" description="Basic residues" evidence="1">
    <location>
        <begin position="66"/>
        <end position="75"/>
    </location>
</feature>
<feature type="compositionally biased region" description="Polar residues" evidence="1">
    <location>
        <begin position="43"/>
        <end position="53"/>
    </location>
</feature>
<organism evidence="2 3">
    <name type="scientific">Nostocoides japonicum T1-X7</name>
    <dbReference type="NCBI Taxonomy" id="1194083"/>
    <lineage>
        <taxon>Bacteria</taxon>
        <taxon>Bacillati</taxon>
        <taxon>Actinomycetota</taxon>
        <taxon>Actinomycetes</taxon>
        <taxon>Micrococcales</taxon>
        <taxon>Intrasporangiaceae</taxon>
        <taxon>Nostocoides</taxon>
    </lineage>
</organism>
<dbReference type="AlphaFoldDB" id="A0A077M4K5"/>
<accession>A0A077M4K5</accession>
<dbReference type="STRING" id="1194083.BN12_40025"/>
<keyword evidence="3" id="KW-1185">Reference proteome</keyword>
<proteinExistence type="predicted"/>
<reference evidence="2 3" key="1">
    <citation type="journal article" date="2013" name="ISME J.">
        <title>A metabolic model for members of the genus Tetrasphaera involved in enhanced biological phosphorus removal.</title>
        <authorList>
            <person name="Kristiansen R."/>
            <person name="Nguyen H.T.T."/>
            <person name="Saunders A.M."/>
            <person name="Nielsen J.L."/>
            <person name="Wimmer R."/>
            <person name="Le V.Q."/>
            <person name="McIlroy S.J."/>
            <person name="Petrovski S."/>
            <person name="Seviour R.J."/>
            <person name="Calteau A."/>
            <person name="Nielsen K.L."/>
            <person name="Nielsen P.H."/>
        </authorList>
    </citation>
    <scope>NUCLEOTIDE SEQUENCE [LARGE SCALE GENOMIC DNA]</scope>
    <source>
        <strain evidence="2 3">T1-X7</strain>
    </source>
</reference>
<evidence type="ECO:0000313" key="3">
    <source>
        <dbReference type="Proteomes" id="UP000035721"/>
    </source>
</evidence>
<protein>
    <submittedName>
        <fullName evidence="2">Uncharacterized protein</fullName>
    </submittedName>
</protein>
<gene>
    <name evidence="2" type="ORF">BN12_40025</name>
</gene>